<reference evidence="1 2" key="1">
    <citation type="submission" date="2018-08" db="EMBL/GenBank/DDBJ databases">
        <title>Sequencing the genomes of 1000 actinobacteria strains.</title>
        <authorList>
            <person name="Klenk H.-P."/>
        </authorList>
    </citation>
    <scope>NUCLEOTIDE SEQUENCE [LARGE SCALE GENOMIC DNA]</scope>
    <source>
        <strain evidence="1 2">DSM 44099</strain>
    </source>
</reference>
<dbReference type="Proteomes" id="UP000256913">
    <property type="component" value="Unassembled WGS sequence"/>
</dbReference>
<accession>A0A3E0A3J5</accession>
<proteinExistence type="predicted"/>
<dbReference type="AlphaFoldDB" id="A0A3E0A3J5"/>
<comment type="caution">
    <text evidence="1">The sequence shown here is derived from an EMBL/GenBank/DDBJ whole genome shotgun (WGS) entry which is preliminary data.</text>
</comment>
<dbReference type="OrthoDB" id="3298135at2"/>
<evidence type="ECO:0000313" key="2">
    <source>
        <dbReference type="Proteomes" id="UP000256913"/>
    </source>
</evidence>
<dbReference type="EMBL" id="QUMQ01000001">
    <property type="protein sequence ID" value="REG00881.1"/>
    <property type="molecule type" value="Genomic_DNA"/>
</dbReference>
<sequence length="62" mass="6573">MAVITKNHALNVIRRAFGPDFAESIAGSLPSQINLDDPADTKVLADLGVTRDRLLDALGGEL</sequence>
<protein>
    <submittedName>
        <fullName evidence="1">Uncharacterized protein</fullName>
    </submittedName>
</protein>
<name>A0A3E0A3J5_9ACTN</name>
<keyword evidence="2" id="KW-1185">Reference proteome</keyword>
<gene>
    <name evidence="1" type="ORF">DFJ67_6938</name>
</gene>
<organism evidence="1 2">
    <name type="scientific">Asanoa ferruginea</name>
    <dbReference type="NCBI Taxonomy" id="53367"/>
    <lineage>
        <taxon>Bacteria</taxon>
        <taxon>Bacillati</taxon>
        <taxon>Actinomycetota</taxon>
        <taxon>Actinomycetes</taxon>
        <taxon>Micromonosporales</taxon>
        <taxon>Micromonosporaceae</taxon>
        <taxon>Asanoa</taxon>
    </lineage>
</organism>
<evidence type="ECO:0000313" key="1">
    <source>
        <dbReference type="EMBL" id="REG00881.1"/>
    </source>
</evidence>
<dbReference type="RefSeq" id="WP_116072730.1">
    <property type="nucleotide sequence ID" value="NZ_BONB01000010.1"/>
</dbReference>